<sequence>MVAMSMVAVLVAAALVLDFGIVRLDRTQNKSVADSAVTAGMRGLDRGDARTHSFSGVCRALDFIKANKPALSSLSWAPCGDPVKLASICKWDDATTHASFTGSANGITVEIHSPYDLNSAGSLSWEEEQLGSLVADRLTNQDSCNHLSVVVRQTRQPGLGSLATDSDMTTAVRSVGRVSETTLDDQPVALLLLERTACDAVVVNGSNSFVRVLANGNVPGLIHSDSTGELCTGNDRILMGDHPNGIIARSASNGPGLIRVRAVGTTADVHAYDSATNVVAEGGVVGPGPLVSRHPVDMRYMVAARDAIADYELQAATAGVGWTTRNCNAPKAQLEGVTGKLWINCGTNAFNTSGVTLSASQVFFDAKTVSAPNLAMPNATHVYVRGDTSTNGNGISVTGSSFSMGSGSSNATCPNTTTTPTLTRARLIIGAGSFSSNPSSTVKLCGTTVVLRGGVTGGCVPALPGTAPSDAVTCNGRISMSGATDWTAPNSVAGQATPVDWLQFEDLAVWVEANGAHDMGGGAAMRLSGVFFLPNGEFKVHGGANQDVRNSQYIARRFRADGGSVLELQPNPYDVIGVPALTGFMLVR</sequence>
<organism evidence="1">
    <name type="scientific">uncultured Nocardioidaceae bacterium</name>
    <dbReference type="NCBI Taxonomy" id="253824"/>
    <lineage>
        <taxon>Bacteria</taxon>
        <taxon>Bacillati</taxon>
        <taxon>Actinomycetota</taxon>
        <taxon>Actinomycetes</taxon>
        <taxon>Propionibacteriales</taxon>
        <taxon>Nocardioidaceae</taxon>
        <taxon>environmental samples</taxon>
    </lineage>
</organism>
<protein>
    <submittedName>
        <fullName evidence="1">Uncharacterized protein</fullName>
    </submittedName>
</protein>
<gene>
    <name evidence="1" type="ORF">AVDCRST_MAG47-2694</name>
</gene>
<reference evidence="1" key="1">
    <citation type="submission" date="2020-02" db="EMBL/GenBank/DDBJ databases">
        <authorList>
            <person name="Meier V. D."/>
        </authorList>
    </citation>
    <scope>NUCLEOTIDE SEQUENCE</scope>
    <source>
        <strain evidence="1">AVDCRST_MAG47</strain>
    </source>
</reference>
<dbReference type="AlphaFoldDB" id="A0A6J4NLX8"/>
<accession>A0A6J4NLX8</accession>
<name>A0A6J4NLX8_9ACTN</name>
<dbReference type="EMBL" id="CADCUK010000174">
    <property type="protein sequence ID" value="CAA9388879.1"/>
    <property type="molecule type" value="Genomic_DNA"/>
</dbReference>
<proteinExistence type="predicted"/>
<evidence type="ECO:0000313" key="1">
    <source>
        <dbReference type="EMBL" id="CAA9388879.1"/>
    </source>
</evidence>